<evidence type="ECO:0000313" key="2">
    <source>
        <dbReference type="EMBL" id="KAF3443863.1"/>
    </source>
</evidence>
<comment type="caution">
    <text evidence="2">The sequence shown here is derived from an EMBL/GenBank/DDBJ whole genome shotgun (WGS) entry which is preliminary data.</text>
</comment>
<dbReference type="AlphaFoldDB" id="A0A8K0H1J0"/>
<proteinExistence type="predicted"/>
<name>A0A8K0H1J0_9ROSA</name>
<protein>
    <recommendedName>
        <fullName evidence="4">EB domain-containing protein</fullName>
    </recommendedName>
</protein>
<dbReference type="Proteomes" id="UP000796880">
    <property type="component" value="Unassembled WGS sequence"/>
</dbReference>
<accession>A0A8K0H1J0</accession>
<keyword evidence="1" id="KW-0732">Signal</keyword>
<keyword evidence="3" id="KW-1185">Reference proteome</keyword>
<evidence type="ECO:0000256" key="1">
    <source>
        <dbReference type="SAM" id="SignalP"/>
    </source>
</evidence>
<feature type="chain" id="PRO_5035424408" description="EB domain-containing protein" evidence="1">
    <location>
        <begin position="23"/>
        <end position="152"/>
    </location>
</feature>
<evidence type="ECO:0008006" key="4">
    <source>
        <dbReference type="Google" id="ProtNLM"/>
    </source>
</evidence>
<sequence>MDACLIFMLLLVISAGTGSTEARITISAGQCSRVADCAGIVSCIDKPIVCHNGKCECGPPSKLTEATVTQANQCSRVADCAGIVSCIDKPIVCHNGKCECGPPSKLTEATVTQANQCSRVADCAVIEVEEEVKHGKAMYFAPEDTVLEPDAR</sequence>
<evidence type="ECO:0000313" key="3">
    <source>
        <dbReference type="Proteomes" id="UP000796880"/>
    </source>
</evidence>
<gene>
    <name evidence="2" type="ORF">FNV43_RR13553</name>
</gene>
<feature type="signal peptide" evidence="1">
    <location>
        <begin position="1"/>
        <end position="22"/>
    </location>
</feature>
<dbReference type="EMBL" id="VOIH02000006">
    <property type="protein sequence ID" value="KAF3443863.1"/>
    <property type="molecule type" value="Genomic_DNA"/>
</dbReference>
<organism evidence="2 3">
    <name type="scientific">Rhamnella rubrinervis</name>
    <dbReference type="NCBI Taxonomy" id="2594499"/>
    <lineage>
        <taxon>Eukaryota</taxon>
        <taxon>Viridiplantae</taxon>
        <taxon>Streptophyta</taxon>
        <taxon>Embryophyta</taxon>
        <taxon>Tracheophyta</taxon>
        <taxon>Spermatophyta</taxon>
        <taxon>Magnoliopsida</taxon>
        <taxon>eudicotyledons</taxon>
        <taxon>Gunneridae</taxon>
        <taxon>Pentapetalae</taxon>
        <taxon>rosids</taxon>
        <taxon>fabids</taxon>
        <taxon>Rosales</taxon>
        <taxon>Rhamnaceae</taxon>
        <taxon>rhamnoid group</taxon>
        <taxon>Rhamneae</taxon>
        <taxon>Rhamnella</taxon>
    </lineage>
</organism>
<reference evidence="2" key="1">
    <citation type="submission" date="2020-03" db="EMBL/GenBank/DDBJ databases">
        <title>A high-quality chromosome-level genome assembly of a woody plant with both climbing and erect habits, Rhamnella rubrinervis.</title>
        <authorList>
            <person name="Lu Z."/>
            <person name="Yang Y."/>
            <person name="Zhu X."/>
            <person name="Sun Y."/>
        </authorList>
    </citation>
    <scope>NUCLEOTIDE SEQUENCE</scope>
    <source>
        <strain evidence="2">BYM</strain>
        <tissue evidence="2">Leaf</tissue>
    </source>
</reference>